<dbReference type="OrthoDB" id="291034at2"/>
<organism evidence="1 2">
    <name type="scientific">Stieleria bergensis</name>
    <dbReference type="NCBI Taxonomy" id="2528025"/>
    <lineage>
        <taxon>Bacteria</taxon>
        <taxon>Pseudomonadati</taxon>
        <taxon>Planctomycetota</taxon>
        <taxon>Planctomycetia</taxon>
        <taxon>Pirellulales</taxon>
        <taxon>Pirellulaceae</taxon>
        <taxon>Stieleria</taxon>
    </lineage>
</organism>
<accession>A0A517SRA2</accession>
<dbReference type="Proteomes" id="UP000315003">
    <property type="component" value="Chromosome"/>
</dbReference>
<proteinExistence type="predicted"/>
<dbReference type="EMBL" id="CP036272">
    <property type="protein sequence ID" value="QDT58660.1"/>
    <property type="molecule type" value="Genomic_DNA"/>
</dbReference>
<evidence type="ECO:0000313" key="1">
    <source>
        <dbReference type="EMBL" id="QDT58660.1"/>
    </source>
</evidence>
<evidence type="ECO:0000313" key="2">
    <source>
        <dbReference type="Proteomes" id="UP000315003"/>
    </source>
</evidence>
<keyword evidence="2" id="KW-1185">Reference proteome</keyword>
<gene>
    <name evidence="1" type="ORF">SV7mr_11530</name>
</gene>
<sequence>MASPLVVIDDKHVPLARVIWVADLPHFCGNPECECEGEYEVRLEADESLWTSQRGRDQVVQALETWYEQR</sequence>
<protein>
    <submittedName>
        <fullName evidence="1">Uncharacterized protein</fullName>
    </submittedName>
</protein>
<name>A0A517SRA2_9BACT</name>
<dbReference type="RefSeq" id="WP_145269953.1">
    <property type="nucleotide sequence ID" value="NZ_CP036272.1"/>
</dbReference>
<reference evidence="1 2" key="1">
    <citation type="submission" date="2019-02" db="EMBL/GenBank/DDBJ databases">
        <title>Deep-cultivation of Planctomycetes and their phenomic and genomic characterization uncovers novel biology.</title>
        <authorList>
            <person name="Wiegand S."/>
            <person name="Jogler M."/>
            <person name="Boedeker C."/>
            <person name="Pinto D."/>
            <person name="Vollmers J."/>
            <person name="Rivas-Marin E."/>
            <person name="Kohn T."/>
            <person name="Peeters S.H."/>
            <person name="Heuer A."/>
            <person name="Rast P."/>
            <person name="Oberbeckmann S."/>
            <person name="Bunk B."/>
            <person name="Jeske O."/>
            <person name="Meyerdierks A."/>
            <person name="Storesund J.E."/>
            <person name="Kallscheuer N."/>
            <person name="Luecker S."/>
            <person name="Lage O.M."/>
            <person name="Pohl T."/>
            <person name="Merkel B.J."/>
            <person name="Hornburger P."/>
            <person name="Mueller R.-W."/>
            <person name="Bruemmer F."/>
            <person name="Labrenz M."/>
            <person name="Spormann A.M."/>
            <person name="Op den Camp H."/>
            <person name="Overmann J."/>
            <person name="Amann R."/>
            <person name="Jetten M.S.M."/>
            <person name="Mascher T."/>
            <person name="Medema M.H."/>
            <person name="Devos D.P."/>
            <person name="Kaster A.-K."/>
            <person name="Ovreas L."/>
            <person name="Rohde M."/>
            <person name="Galperin M.Y."/>
            <person name="Jogler C."/>
        </authorList>
    </citation>
    <scope>NUCLEOTIDE SEQUENCE [LARGE SCALE GENOMIC DNA]</scope>
    <source>
        <strain evidence="1 2">SV_7m_r</strain>
    </source>
</reference>
<dbReference type="AlphaFoldDB" id="A0A517SRA2"/>